<name>A0A655AR88_MYCTX</name>
<evidence type="ECO:0000313" key="3">
    <source>
        <dbReference type="Proteomes" id="UP000049023"/>
    </source>
</evidence>
<evidence type="ECO:0000256" key="1">
    <source>
        <dbReference type="SAM" id="MobiDB-lite"/>
    </source>
</evidence>
<protein>
    <submittedName>
        <fullName evidence="2">Uncharacterized protein</fullName>
    </submittedName>
</protein>
<dbReference type="Proteomes" id="UP000049023">
    <property type="component" value="Unassembled WGS sequence"/>
</dbReference>
<evidence type="ECO:0000313" key="2">
    <source>
        <dbReference type="EMBL" id="CKU24645.1"/>
    </source>
</evidence>
<proteinExistence type="predicted"/>
<organism evidence="2 3">
    <name type="scientific">Mycobacterium tuberculosis</name>
    <dbReference type="NCBI Taxonomy" id="1773"/>
    <lineage>
        <taxon>Bacteria</taxon>
        <taxon>Bacillati</taxon>
        <taxon>Actinomycetota</taxon>
        <taxon>Actinomycetes</taxon>
        <taxon>Mycobacteriales</taxon>
        <taxon>Mycobacteriaceae</taxon>
        <taxon>Mycobacterium</taxon>
        <taxon>Mycobacterium tuberculosis complex</taxon>
    </lineage>
</organism>
<dbReference type="EMBL" id="CNFU01002341">
    <property type="protein sequence ID" value="CKU24645.1"/>
    <property type="molecule type" value="Genomic_DNA"/>
</dbReference>
<sequence length="90" mass="9846">MPSGASYWPGRVTWPDSEYRVKPGDFSLPIDRNQSMPPRMIDGTLAIVSTLLITVGQPYRPATAGKGGRSRGWPRRPSSESSRAVSSPQM</sequence>
<feature type="region of interest" description="Disordered" evidence="1">
    <location>
        <begin position="58"/>
        <end position="90"/>
    </location>
</feature>
<feature type="compositionally biased region" description="Low complexity" evidence="1">
    <location>
        <begin position="75"/>
        <end position="90"/>
    </location>
</feature>
<reference evidence="2 3" key="1">
    <citation type="submission" date="2015-03" db="EMBL/GenBank/DDBJ databases">
        <authorList>
            <consortium name="Pathogen Informatics"/>
        </authorList>
    </citation>
    <scope>NUCLEOTIDE SEQUENCE [LARGE SCALE GENOMIC DNA]</scope>
    <source>
        <strain evidence="2 3">Bir 187</strain>
    </source>
</reference>
<dbReference type="AlphaFoldDB" id="A0A655AR88"/>
<gene>
    <name evidence="2" type="ORF">ERS027661_04972</name>
</gene>
<accession>A0A655AR88</accession>